<dbReference type="PRINTS" id="PR01591">
    <property type="entry name" value="DNABINDNGFIS"/>
</dbReference>
<evidence type="ECO:0000313" key="5">
    <source>
        <dbReference type="EMBL" id="VAW86080.1"/>
    </source>
</evidence>
<dbReference type="Pfam" id="PF02954">
    <property type="entry name" value="HTH_8"/>
    <property type="match status" value="1"/>
</dbReference>
<feature type="domain" description="DNA binding HTH" evidence="4">
    <location>
        <begin position="41"/>
        <end position="81"/>
    </location>
</feature>
<sequence>MKTDKLERRKQPISACIDSALERFFHDLDGHQPADLYRMVLSEVEQPLLKAVLDYTRGNQSKASEILGINRSTLRKKLEAYDLNN</sequence>
<name>A0A3B0ZAS5_9ZZZZ</name>
<dbReference type="NCBIfam" id="NF001659">
    <property type="entry name" value="PRK00430.1"/>
    <property type="match status" value="1"/>
</dbReference>
<dbReference type="GO" id="GO:0006355">
    <property type="term" value="P:regulation of DNA-templated transcription"/>
    <property type="evidence" value="ECO:0007669"/>
    <property type="project" value="InterPro"/>
</dbReference>
<reference evidence="5" key="1">
    <citation type="submission" date="2018-06" db="EMBL/GenBank/DDBJ databases">
        <authorList>
            <person name="Zhirakovskaya E."/>
        </authorList>
    </citation>
    <scope>NUCLEOTIDE SEQUENCE</scope>
</reference>
<proteinExistence type="inferred from homology"/>
<gene>
    <name evidence="5" type="ORF">MNBD_GAMMA17-494</name>
</gene>
<keyword evidence="2 5" id="KW-0238">DNA-binding</keyword>
<evidence type="ECO:0000256" key="3">
    <source>
        <dbReference type="ARBA" id="ARBA00029540"/>
    </source>
</evidence>
<dbReference type="PANTHER" id="PTHR47918">
    <property type="entry name" value="DNA-BINDING PROTEIN FIS"/>
    <property type="match status" value="1"/>
</dbReference>
<accession>A0A3B0ZAS5</accession>
<dbReference type="PRINTS" id="PR01590">
    <property type="entry name" value="HTHFIS"/>
</dbReference>
<evidence type="ECO:0000256" key="1">
    <source>
        <dbReference type="ARBA" id="ARBA00008559"/>
    </source>
</evidence>
<comment type="similarity">
    <text evidence="1">Belongs to the transcriptional regulatory Fis family.</text>
</comment>
<dbReference type="SUPFAM" id="SSF46689">
    <property type="entry name" value="Homeodomain-like"/>
    <property type="match status" value="1"/>
</dbReference>
<dbReference type="GO" id="GO:0043565">
    <property type="term" value="F:sequence-specific DNA binding"/>
    <property type="evidence" value="ECO:0007669"/>
    <property type="project" value="InterPro"/>
</dbReference>
<dbReference type="PIRSF" id="PIRSF002097">
    <property type="entry name" value="DNA-binding_Fis"/>
    <property type="match status" value="1"/>
</dbReference>
<evidence type="ECO:0000259" key="4">
    <source>
        <dbReference type="Pfam" id="PF02954"/>
    </source>
</evidence>
<dbReference type="PANTHER" id="PTHR47918:SF1">
    <property type="entry name" value="DNA-BINDING PROTEIN FIS"/>
    <property type="match status" value="1"/>
</dbReference>
<organism evidence="5">
    <name type="scientific">hydrothermal vent metagenome</name>
    <dbReference type="NCBI Taxonomy" id="652676"/>
    <lineage>
        <taxon>unclassified sequences</taxon>
        <taxon>metagenomes</taxon>
        <taxon>ecological metagenomes</taxon>
    </lineage>
</organism>
<dbReference type="InterPro" id="IPR009057">
    <property type="entry name" value="Homeodomain-like_sf"/>
</dbReference>
<dbReference type="InterPro" id="IPR005412">
    <property type="entry name" value="Fis_DNA-bd"/>
</dbReference>
<dbReference type="InterPro" id="IPR002197">
    <property type="entry name" value="HTH_Fis"/>
</dbReference>
<evidence type="ECO:0000256" key="2">
    <source>
        <dbReference type="ARBA" id="ARBA00023125"/>
    </source>
</evidence>
<dbReference type="AlphaFoldDB" id="A0A3B0ZAS5"/>
<protein>
    <recommendedName>
        <fullName evidence="3">Putative Fis-like DNA-binding protein</fullName>
    </recommendedName>
</protein>
<dbReference type="InterPro" id="IPR050207">
    <property type="entry name" value="Trans_regulatory_Fis"/>
</dbReference>
<dbReference type="Gene3D" id="1.10.10.60">
    <property type="entry name" value="Homeodomain-like"/>
    <property type="match status" value="1"/>
</dbReference>
<dbReference type="EMBL" id="UOFQ01000034">
    <property type="protein sequence ID" value="VAW86080.1"/>
    <property type="molecule type" value="Genomic_DNA"/>
</dbReference>